<dbReference type="AlphaFoldDB" id="A0A1L5PP29"/>
<name>A0A1L5PP29_PSEPU</name>
<dbReference type="InterPro" id="IPR003439">
    <property type="entry name" value="ABC_transporter-like_ATP-bd"/>
</dbReference>
<dbReference type="InterPro" id="IPR010128">
    <property type="entry name" value="ATPase_T1SS_PrtD-like"/>
</dbReference>
<feature type="domain" description="ABC transporter" evidence="10">
    <location>
        <begin position="331"/>
        <end position="566"/>
    </location>
</feature>
<reference evidence="12 13" key="1">
    <citation type="submission" date="2016-12" db="EMBL/GenBank/DDBJ databases">
        <title>Draft Genome Sequence of Mercury Resistant Pseudomonas DRA525.</title>
        <authorList>
            <person name="Drace K.M."/>
        </authorList>
    </citation>
    <scope>NUCLEOTIDE SEQUENCE [LARGE SCALE GENOMIC DNA]</scope>
    <source>
        <strain evidence="12 13">DRA525</strain>
    </source>
</reference>
<accession>A0A1L5PP29</accession>
<keyword evidence="2" id="KW-0813">Transport</keyword>
<dbReference type="FunFam" id="1.20.1560.10:FF:000109">
    <property type="entry name" value="Alkaline protease secretion ATP-binding protein aprD"/>
    <property type="match status" value="1"/>
</dbReference>
<evidence type="ECO:0000259" key="11">
    <source>
        <dbReference type="PROSITE" id="PS50929"/>
    </source>
</evidence>
<feature type="domain" description="ABC transmembrane type-1" evidence="11">
    <location>
        <begin position="23"/>
        <end position="300"/>
    </location>
</feature>
<evidence type="ECO:0000313" key="13">
    <source>
        <dbReference type="Proteomes" id="UP000185146"/>
    </source>
</evidence>
<dbReference type="RefSeq" id="WP_075044813.1">
    <property type="nucleotide sequence ID" value="NZ_CP018743.1"/>
</dbReference>
<feature type="transmembrane region" description="Helical" evidence="9">
    <location>
        <begin position="145"/>
        <end position="174"/>
    </location>
</feature>
<dbReference type="GO" id="GO:0030253">
    <property type="term" value="P:protein secretion by the type I secretion system"/>
    <property type="evidence" value="ECO:0007669"/>
    <property type="project" value="InterPro"/>
</dbReference>
<dbReference type="SUPFAM" id="SSF52540">
    <property type="entry name" value="P-loop containing nucleoside triphosphate hydrolases"/>
    <property type="match status" value="1"/>
</dbReference>
<evidence type="ECO:0000256" key="6">
    <source>
        <dbReference type="ARBA" id="ARBA00022840"/>
    </source>
</evidence>
<evidence type="ECO:0000256" key="9">
    <source>
        <dbReference type="SAM" id="Phobius"/>
    </source>
</evidence>
<evidence type="ECO:0000256" key="8">
    <source>
        <dbReference type="ARBA" id="ARBA00023136"/>
    </source>
</evidence>
<dbReference type="PROSITE" id="PS50929">
    <property type="entry name" value="ABC_TM1F"/>
    <property type="match status" value="1"/>
</dbReference>
<dbReference type="EMBL" id="CP018743">
    <property type="protein sequence ID" value="APO81930.1"/>
    <property type="molecule type" value="Genomic_DNA"/>
</dbReference>
<dbReference type="Gene3D" id="3.40.50.300">
    <property type="entry name" value="P-loop containing nucleotide triphosphate hydrolases"/>
    <property type="match status" value="1"/>
</dbReference>
<dbReference type="GO" id="GO:0005886">
    <property type="term" value="C:plasma membrane"/>
    <property type="evidence" value="ECO:0007669"/>
    <property type="project" value="UniProtKB-SubCell"/>
</dbReference>
<dbReference type="GO" id="GO:0140359">
    <property type="term" value="F:ABC-type transporter activity"/>
    <property type="evidence" value="ECO:0007669"/>
    <property type="project" value="InterPro"/>
</dbReference>
<dbReference type="PROSITE" id="PS50893">
    <property type="entry name" value="ABC_TRANSPORTER_2"/>
    <property type="match status" value="1"/>
</dbReference>
<dbReference type="InterPro" id="IPR036640">
    <property type="entry name" value="ABC1_TM_sf"/>
</dbReference>
<evidence type="ECO:0000256" key="4">
    <source>
        <dbReference type="ARBA" id="ARBA00022692"/>
    </source>
</evidence>
<dbReference type="InterPro" id="IPR047957">
    <property type="entry name" value="ABC_AprD-like_6TM"/>
</dbReference>
<feature type="transmembrane region" description="Helical" evidence="9">
    <location>
        <begin position="56"/>
        <end position="76"/>
    </location>
</feature>
<evidence type="ECO:0000256" key="7">
    <source>
        <dbReference type="ARBA" id="ARBA00022989"/>
    </source>
</evidence>
<dbReference type="CDD" id="cd18586">
    <property type="entry name" value="ABC_6TM_PrtD_like"/>
    <property type="match status" value="1"/>
</dbReference>
<keyword evidence="3" id="KW-1003">Cell membrane</keyword>
<dbReference type="Proteomes" id="UP000185146">
    <property type="component" value="Chromosome"/>
</dbReference>
<comment type="subcellular location">
    <subcellularLocation>
        <location evidence="1">Cell membrane</location>
        <topology evidence="1">Multi-pass membrane protein</topology>
    </subcellularLocation>
</comment>
<dbReference type="GO" id="GO:0005524">
    <property type="term" value="F:ATP binding"/>
    <property type="evidence" value="ECO:0007669"/>
    <property type="project" value="UniProtKB-KW"/>
</dbReference>
<keyword evidence="4 9" id="KW-0812">Transmembrane</keyword>
<keyword evidence="8 9" id="KW-0472">Membrane</keyword>
<dbReference type="PANTHER" id="PTHR24221:SF248">
    <property type="entry name" value="ABC TRANSPORTER TRANSMEMBRANE REGION"/>
    <property type="match status" value="1"/>
</dbReference>
<dbReference type="GO" id="GO:0016887">
    <property type="term" value="F:ATP hydrolysis activity"/>
    <property type="evidence" value="ECO:0007669"/>
    <property type="project" value="InterPro"/>
</dbReference>
<dbReference type="InterPro" id="IPR027417">
    <property type="entry name" value="P-loop_NTPase"/>
</dbReference>
<evidence type="ECO:0000256" key="2">
    <source>
        <dbReference type="ARBA" id="ARBA00022448"/>
    </source>
</evidence>
<gene>
    <name evidence="12" type="ORF">BL240_10955</name>
</gene>
<dbReference type="SUPFAM" id="SSF90123">
    <property type="entry name" value="ABC transporter transmembrane region"/>
    <property type="match status" value="1"/>
</dbReference>
<evidence type="ECO:0000256" key="1">
    <source>
        <dbReference type="ARBA" id="ARBA00004651"/>
    </source>
</evidence>
<evidence type="ECO:0000259" key="10">
    <source>
        <dbReference type="PROSITE" id="PS50893"/>
    </source>
</evidence>
<dbReference type="InterPro" id="IPR039421">
    <property type="entry name" value="Type_1_exporter"/>
</dbReference>
<keyword evidence="5" id="KW-0547">Nucleotide-binding</keyword>
<dbReference type="CDD" id="cd03246">
    <property type="entry name" value="ABCC_Protease_Secretion"/>
    <property type="match status" value="1"/>
</dbReference>
<dbReference type="Pfam" id="PF00005">
    <property type="entry name" value="ABC_tran"/>
    <property type="match status" value="1"/>
</dbReference>
<evidence type="ECO:0000256" key="3">
    <source>
        <dbReference type="ARBA" id="ARBA00022475"/>
    </source>
</evidence>
<dbReference type="Gene3D" id="1.20.1560.10">
    <property type="entry name" value="ABC transporter type 1, transmembrane domain"/>
    <property type="match status" value="1"/>
</dbReference>
<sequence length="578" mass="62587">MHKPPRTRSELADVVFRLRRSFFALAAFSGVINVMMLTPAIYMLQVYDRALVSRNVTTLTMLTLLVIGLFMLMSALEMVRTRVLIRVGNFLDMDLNRRIFSAAFERNLSRTGGNPAQALQDLAQVRQFLTGNGLFAFFDAPWTPIYLLVCYLIHPLLGLVTLIGSLILVGLAYLTEKATQKPLAEANQAAMSSASYANNNLRNAEVIEAMGMLPAIGKRWYQGHLRILQMQTLASDRAAMISSTGRFVRITLQSVILGAGALLAIEGKITPGMMIACSILTGRALAPVEQVIAAWKQLLGCRSAWGRLNDLLHDYPQRPPSMSLQRPMGMLAVENVIAGAPGTNNNIVRGVSFSLVPGESLGIIGPSASGKSTLARLLVGVWPTQAGKVRLDGADIFTWNKAELGPWLGYLPQDVELFEGTIAENIARFTEVNSEAVIRAARSSGVHDMILRFPQGYDTRLAADGSPLSGGQKQRIALARALYGEPNLVVLDEPNANLDDVGEKALVDALAELKARGATVILISHRPNVLCAVDKVLMLRDGAVHMLGSRDEVFAALRKASVIPAATAAPLASVKARE</sequence>
<dbReference type="PROSITE" id="PS00211">
    <property type="entry name" value="ABC_TRANSPORTER_1"/>
    <property type="match status" value="1"/>
</dbReference>
<keyword evidence="7 9" id="KW-1133">Transmembrane helix</keyword>
<organism evidence="12 13">
    <name type="scientific">Pseudomonas putida</name>
    <name type="common">Arthrobacter siderocapsulatus</name>
    <dbReference type="NCBI Taxonomy" id="303"/>
    <lineage>
        <taxon>Bacteria</taxon>
        <taxon>Pseudomonadati</taxon>
        <taxon>Pseudomonadota</taxon>
        <taxon>Gammaproteobacteria</taxon>
        <taxon>Pseudomonadales</taxon>
        <taxon>Pseudomonadaceae</taxon>
        <taxon>Pseudomonas</taxon>
    </lineage>
</organism>
<dbReference type="GO" id="GO:0030256">
    <property type="term" value="C:type I protein secretion system complex"/>
    <property type="evidence" value="ECO:0007669"/>
    <property type="project" value="InterPro"/>
</dbReference>
<dbReference type="GO" id="GO:0034040">
    <property type="term" value="F:ATPase-coupled lipid transmembrane transporter activity"/>
    <property type="evidence" value="ECO:0007669"/>
    <property type="project" value="TreeGrafter"/>
</dbReference>
<dbReference type="PANTHER" id="PTHR24221">
    <property type="entry name" value="ATP-BINDING CASSETTE SUB-FAMILY B"/>
    <property type="match status" value="1"/>
</dbReference>
<dbReference type="InterPro" id="IPR011527">
    <property type="entry name" value="ABC1_TM_dom"/>
</dbReference>
<dbReference type="Pfam" id="PF00664">
    <property type="entry name" value="ABC_membrane"/>
    <property type="match status" value="1"/>
</dbReference>
<dbReference type="InterPro" id="IPR003593">
    <property type="entry name" value="AAA+_ATPase"/>
</dbReference>
<feature type="transmembrane region" description="Helical" evidence="9">
    <location>
        <begin position="21"/>
        <end position="44"/>
    </location>
</feature>
<evidence type="ECO:0000256" key="5">
    <source>
        <dbReference type="ARBA" id="ARBA00022741"/>
    </source>
</evidence>
<keyword evidence="6" id="KW-0067">ATP-binding</keyword>
<protein>
    <submittedName>
        <fullName evidence="12">Peptidase</fullName>
    </submittedName>
</protein>
<dbReference type="NCBIfam" id="TIGR01842">
    <property type="entry name" value="type_I_sec_PrtD"/>
    <property type="match status" value="1"/>
</dbReference>
<dbReference type="InterPro" id="IPR017871">
    <property type="entry name" value="ABC_transporter-like_CS"/>
</dbReference>
<evidence type="ECO:0000313" key="12">
    <source>
        <dbReference type="EMBL" id="APO81930.1"/>
    </source>
</evidence>
<proteinExistence type="predicted"/>
<dbReference type="SMART" id="SM00382">
    <property type="entry name" value="AAA"/>
    <property type="match status" value="1"/>
</dbReference>
<dbReference type="FunFam" id="3.40.50.300:FF:001444">
    <property type="entry name" value="ABC transporter ATP-binding protein"/>
    <property type="match status" value="1"/>
</dbReference>